<sequence>NSKKIIILGLDNAGKTTLLKQLTKDNPQITFPTLGFQEKKVTIQNTTFSVLDVGGSQKLRQSWQSFLNQSQALIYVIDAVDRRRIQESSLELEIILQDLSKKKMLKMPILVLANKSDVKTAQTEAEVNQQLGLSGFAFQSVSIQKASALTGDGLEEAMKWLVGK</sequence>
<dbReference type="InterPro" id="IPR005225">
    <property type="entry name" value="Small_GTP-bd"/>
</dbReference>
<feature type="binding site" evidence="5">
    <location>
        <position position="33"/>
    </location>
    <ligand>
        <name>Mg(2+)</name>
        <dbReference type="ChEBI" id="CHEBI:18420"/>
    </ligand>
</feature>
<reference evidence="7" key="1">
    <citation type="submission" date="2015-07" db="EMBL/GenBank/DDBJ databases">
        <title>Adaptation to a free-living lifestyle via gene acquisitions in the diplomonad Trepomonas sp. PC1.</title>
        <authorList>
            <person name="Xu F."/>
            <person name="Jerlstrom-Hultqvist J."/>
            <person name="Kolisko M."/>
            <person name="Simpson A.G.B."/>
            <person name="Roger A.J."/>
            <person name="Svard S.G."/>
            <person name="Andersson J.O."/>
        </authorList>
    </citation>
    <scope>NUCLEOTIDE SEQUENCE</scope>
    <source>
        <strain evidence="7">PC1</strain>
    </source>
</reference>
<dbReference type="SMART" id="SM00177">
    <property type="entry name" value="ARF"/>
    <property type="match status" value="1"/>
</dbReference>
<dbReference type="InterPro" id="IPR006689">
    <property type="entry name" value="Small_GTPase_ARF/SAR"/>
</dbReference>
<dbReference type="PANTHER" id="PTHR45697">
    <property type="entry name" value="ADP-RIBOSYLATION FACTOR-LIKE PROTEIN 2-RELATED"/>
    <property type="match status" value="1"/>
</dbReference>
<name>A0A146K1G0_9EUKA</name>
<organism evidence="7">
    <name type="scientific">Trepomonas sp. PC1</name>
    <dbReference type="NCBI Taxonomy" id="1076344"/>
    <lineage>
        <taxon>Eukaryota</taxon>
        <taxon>Metamonada</taxon>
        <taxon>Diplomonadida</taxon>
        <taxon>Hexamitidae</taxon>
        <taxon>Hexamitinae</taxon>
        <taxon>Trepomonas</taxon>
    </lineage>
</organism>
<dbReference type="SUPFAM" id="SSF52540">
    <property type="entry name" value="P-loop containing nucleoside triphosphate hydrolases"/>
    <property type="match status" value="1"/>
</dbReference>
<dbReference type="EMBL" id="GDID01005873">
    <property type="protein sequence ID" value="JAP90733.1"/>
    <property type="molecule type" value="Transcribed_RNA"/>
</dbReference>
<keyword evidence="3 4" id="KW-0342">GTP-binding</keyword>
<feature type="binding site" evidence="4">
    <location>
        <position position="55"/>
    </location>
    <ligand>
        <name>GTP</name>
        <dbReference type="ChEBI" id="CHEBI:37565"/>
    </ligand>
</feature>
<feature type="binding site" evidence="4">
    <location>
        <begin position="9"/>
        <end position="16"/>
    </location>
    <ligand>
        <name>GTP</name>
        <dbReference type="ChEBI" id="CHEBI:37565"/>
    </ligand>
</feature>
<evidence type="ECO:0000313" key="7">
    <source>
        <dbReference type="EMBL" id="JAP90733.1"/>
    </source>
</evidence>
<feature type="binding site" evidence="4">
    <location>
        <begin position="114"/>
        <end position="117"/>
    </location>
    <ligand>
        <name>GTP</name>
        <dbReference type="ChEBI" id="CHEBI:37565"/>
    </ligand>
</feature>
<dbReference type="PROSITE" id="PS51417">
    <property type="entry name" value="ARF"/>
    <property type="match status" value="1"/>
</dbReference>
<dbReference type="NCBIfam" id="TIGR00231">
    <property type="entry name" value="small_GTP"/>
    <property type="match status" value="1"/>
</dbReference>
<proteinExistence type="inferred from homology"/>
<gene>
    <name evidence="7" type="ORF">TPC1_17877</name>
</gene>
<feature type="binding site" evidence="5">
    <location>
        <position position="16"/>
    </location>
    <ligand>
        <name>Mg(2+)</name>
        <dbReference type="ChEBI" id="CHEBI:18420"/>
    </ligand>
</feature>
<feature type="non-terminal residue" evidence="7">
    <location>
        <position position="164"/>
    </location>
</feature>
<dbReference type="InterPro" id="IPR027417">
    <property type="entry name" value="P-loop_NTPase"/>
</dbReference>
<dbReference type="GO" id="GO:0003924">
    <property type="term" value="F:GTPase activity"/>
    <property type="evidence" value="ECO:0007669"/>
    <property type="project" value="InterPro"/>
</dbReference>
<dbReference type="Gene3D" id="3.40.50.300">
    <property type="entry name" value="P-loop containing nucleotide triphosphate hydrolases"/>
    <property type="match status" value="1"/>
</dbReference>
<dbReference type="AlphaFoldDB" id="A0A146K1G0"/>
<dbReference type="GO" id="GO:0046872">
    <property type="term" value="F:metal ion binding"/>
    <property type="evidence" value="ECO:0007669"/>
    <property type="project" value="UniProtKB-KW"/>
</dbReference>
<dbReference type="GO" id="GO:0005525">
    <property type="term" value="F:GTP binding"/>
    <property type="evidence" value="ECO:0007669"/>
    <property type="project" value="UniProtKB-KW"/>
</dbReference>
<evidence type="ECO:0000256" key="1">
    <source>
        <dbReference type="ARBA" id="ARBA00010290"/>
    </source>
</evidence>
<dbReference type="FunFam" id="3.40.50.300:FF:001166">
    <property type="entry name" value="ADP-ribosylation factor D"/>
    <property type="match status" value="1"/>
</dbReference>
<protein>
    <submittedName>
        <fullName evidence="7">ADP-ribosylation factor</fullName>
    </submittedName>
</protein>
<dbReference type="PRINTS" id="PR00328">
    <property type="entry name" value="SAR1GTPBP"/>
</dbReference>
<dbReference type="CDD" id="cd00878">
    <property type="entry name" value="Arf_Arl"/>
    <property type="match status" value="1"/>
</dbReference>
<evidence type="ECO:0000256" key="6">
    <source>
        <dbReference type="RuleBase" id="RU003925"/>
    </source>
</evidence>
<dbReference type="Pfam" id="PF00025">
    <property type="entry name" value="Arf"/>
    <property type="match status" value="1"/>
</dbReference>
<dbReference type="InterPro" id="IPR044612">
    <property type="entry name" value="ARL2/3"/>
</dbReference>
<evidence type="ECO:0000256" key="2">
    <source>
        <dbReference type="ARBA" id="ARBA00022741"/>
    </source>
</evidence>
<keyword evidence="5" id="KW-0460">Magnesium</keyword>
<dbReference type="SMART" id="SM00178">
    <property type="entry name" value="SAR"/>
    <property type="match status" value="1"/>
</dbReference>
<evidence type="ECO:0000256" key="5">
    <source>
        <dbReference type="PIRSR" id="PIRSR606689-2"/>
    </source>
</evidence>
<keyword evidence="2 4" id="KW-0547">Nucleotide-binding</keyword>
<accession>A0A146K1G0</accession>
<evidence type="ECO:0000256" key="3">
    <source>
        <dbReference type="ARBA" id="ARBA00023134"/>
    </source>
</evidence>
<keyword evidence="5" id="KW-0479">Metal-binding</keyword>
<evidence type="ECO:0000256" key="4">
    <source>
        <dbReference type="PIRSR" id="PIRSR606689-1"/>
    </source>
</evidence>
<feature type="non-terminal residue" evidence="7">
    <location>
        <position position="1"/>
    </location>
</feature>
<comment type="similarity">
    <text evidence="1 6">Belongs to the small GTPase superfamily. Arf family.</text>
</comment>